<sequence>MCDRTVVLDSHGDTSLQLRNGTQLDPTIYITCSRALARASPILRAQLRGQAVSDDPKLQHALQIKGHDDESLAIFLNIVHAHFLAVPRTVDVGQMYNLTILTSNYRCSSILGPWIDAWISGIREKVRESDMAMMLWVFWELGLEDDFHKMARRMVVNLDARKLMNDGRLWGSRKTARVMDQLCKIRLQSLQALFDATKDMLENMLVSVEVPKWSRFATRSDPRRCRRATCAMMESSLDSASLWPLPETTEVQESVTEVYSKLAAVTIHNHMGCEFGHFWCRRMQDALNSQLDQIKTLWDSHEDSLADVTELEN</sequence>
<evidence type="ECO:0000313" key="2">
    <source>
        <dbReference type="Proteomes" id="UP000315783"/>
    </source>
</evidence>
<dbReference type="STRING" id="43265.A0A545VUE9"/>
<name>A0A545VUE9_9HYPO</name>
<keyword evidence="2" id="KW-1185">Reference proteome</keyword>
<evidence type="ECO:0000313" key="1">
    <source>
        <dbReference type="EMBL" id="TQV93293.1"/>
    </source>
</evidence>
<dbReference type="OrthoDB" id="4869929at2759"/>
<organism evidence="1 2">
    <name type="scientific">Cordyceps javanica</name>
    <dbReference type="NCBI Taxonomy" id="43265"/>
    <lineage>
        <taxon>Eukaryota</taxon>
        <taxon>Fungi</taxon>
        <taxon>Dikarya</taxon>
        <taxon>Ascomycota</taxon>
        <taxon>Pezizomycotina</taxon>
        <taxon>Sordariomycetes</taxon>
        <taxon>Hypocreomycetidae</taxon>
        <taxon>Hypocreales</taxon>
        <taxon>Cordycipitaceae</taxon>
        <taxon>Cordyceps</taxon>
    </lineage>
</organism>
<protein>
    <submittedName>
        <fullName evidence="1">Nuclear pore protein</fullName>
    </submittedName>
</protein>
<gene>
    <name evidence="1" type="ORF">IF1G_07871</name>
</gene>
<dbReference type="AlphaFoldDB" id="A0A545VUE9"/>
<accession>A0A545VUE9</accession>
<reference evidence="1 2" key="1">
    <citation type="journal article" date="2019" name="Appl. Microbiol. Biotechnol.">
        <title>Genome sequence of Isaria javanica and comparative genome analysis insights into family S53 peptidase evolution in fungal entomopathogens.</title>
        <authorList>
            <person name="Lin R."/>
            <person name="Zhang X."/>
            <person name="Xin B."/>
            <person name="Zou M."/>
            <person name="Gao Y."/>
            <person name="Qin F."/>
            <person name="Hu Q."/>
            <person name="Xie B."/>
            <person name="Cheng X."/>
        </authorList>
    </citation>
    <scope>NUCLEOTIDE SEQUENCE [LARGE SCALE GENOMIC DNA]</scope>
    <source>
        <strain evidence="1 2">IJ1G</strain>
    </source>
</reference>
<proteinExistence type="predicted"/>
<dbReference type="EMBL" id="SPUK01000012">
    <property type="protein sequence ID" value="TQV93293.1"/>
    <property type="molecule type" value="Genomic_DNA"/>
</dbReference>
<comment type="caution">
    <text evidence="1">The sequence shown here is derived from an EMBL/GenBank/DDBJ whole genome shotgun (WGS) entry which is preliminary data.</text>
</comment>
<dbReference type="Proteomes" id="UP000315783">
    <property type="component" value="Unassembled WGS sequence"/>
</dbReference>